<dbReference type="InterPro" id="IPR006282">
    <property type="entry name" value="Thi_PPkinase"/>
</dbReference>
<evidence type="ECO:0000256" key="2">
    <source>
        <dbReference type="ARBA" id="ARBA00022679"/>
    </source>
</evidence>
<name>A0A6U2EI71_MICPS</name>
<evidence type="ECO:0000259" key="8">
    <source>
        <dbReference type="SMART" id="SM00983"/>
    </source>
</evidence>
<dbReference type="Gene3D" id="3.40.50.10240">
    <property type="entry name" value="Thiamin pyrophosphokinase, catalytic domain"/>
    <property type="match status" value="1"/>
</dbReference>
<evidence type="ECO:0000256" key="3">
    <source>
        <dbReference type="ARBA" id="ARBA00022741"/>
    </source>
</evidence>
<feature type="compositionally biased region" description="Basic residues" evidence="7">
    <location>
        <begin position="21"/>
        <end position="30"/>
    </location>
</feature>
<evidence type="ECO:0000313" key="9">
    <source>
        <dbReference type="EMBL" id="CAD8593424.1"/>
    </source>
</evidence>
<evidence type="ECO:0000256" key="6">
    <source>
        <dbReference type="ARBA" id="ARBA00025120"/>
    </source>
</evidence>
<evidence type="ECO:0000256" key="7">
    <source>
        <dbReference type="SAM" id="MobiDB-lite"/>
    </source>
</evidence>
<feature type="domain" description="Thiamin pyrophosphokinase thiamin-binding" evidence="8">
    <location>
        <begin position="284"/>
        <end position="344"/>
    </location>
</feature>
<sequence length="361" mass="39203">MNAALARTSPTSSSHAPRNPARSRTRRHARAASTFDRPSRRFTRRFGTPAAKMSAAEVAPAPPGDDTARGPTRRFVTDFLTSRAPSLDPPTDAPRRSDSADELLILNYKLPCVAPHLWHRCERRYCADGGANRLFDDMPRLFPDHHPDAVRAAFVPDVIVGDLDSVRPEVLAHYREAGARCVDLSADQDSTDLHKAVTHMVDSAWRVSQGTGNGLGRVIAGKGWLMEHRIFAVGALGGRFDQTMSSVSAAHEFGDAHVVLIGRHSMAFVVPARTRVAIVPDTAHEGPTCGLIPVCGAAKNVRTSGLRWNLTGGSMEMGRLISTSNALDVDGTDGEVRIETDAPLLWTTDVSRMWSDETESN</sequence>
<dbReference type="GO" id="GO:0005524">
    <property type="term" value="F:ATP binding"/>
    <property type="evidence" value="ECO:0007669"/>
    <property type="project" value="UniProtKB-KW"/>
</dbReference>
<dbReference type="GO" id="GO:0016301">
    <property type="term" value="F:kinase activity"/>
    <property type="evidence" value="ECO:0007669"/>
    <property type="project" value="UniProtKB-KW"/>
</dbReference>
<keyword evidence="4" id="KW-0418">Kinase</keyword>
<dbReference type="NCBIfam" id="TIGR01378">
    <property type="entry name" value="thi_PPkinase"/>
    <property type="match status" value="1"/>
</dbReference>
<dbReference type="InterPro" id="IPR036371">
    <property type="entry name" value="TPK_B1-bd_sf"/>
</dbReference>
<comment type="function">
    <text evidence="6">Catalyzes the phosphorylation of thiamine to thiamine pyrophosphate (TPP). TPP is an active cofactor for enzymes involved in glycolysis and energy production. Plant leaves require high levels of TPP for photosynthesis and carbohydrate metabolism.</text>
</comment>
<evidence type="ECO:0000313" key="10">
    <source>
        <dbReference type="EMBL" id="CAD8594271.1"/>
    </source>
</evidence>
<dbReference type="EC" id="2.7.6.2" evidence="1"/>
<dbReference type="InterPro" id="IPR007373">
    <property type="entry name" value="Thiamin_PyroPKinase_B1-bd"/>
</dbReference>
<dbReference type="Gene3D" id="2.60.120.320">
    <property type="entry name" value="Thiamin pyrophosphokinase, thiamin-binding domain"/>
    <property type="match status" value="1"/>
</dbReference>
<accession>A0A6U2EI71</accession>
<keyword evidence="3" id="KW-0547">Nucleotide-binding</keyword>
<organism evidence="9">
    <name type="scientific">Micromonas pusilla</name>
    <name type="common">Picoplanktonic green alga</name>
    <name type="synonym">Chromulina pusilla</name>
    <dbReference type="NCBI Taxonomy" id="38833"/>
    <lineage>
        <taxon>Eukaryota</taxon>
        <taxon>Viridiplantae</taxon>
        <taxon>Chlorophyta</taxon>
        <taxon>Mamiellophyceae</taxon>
        <taxon>Mamiellales</taxon>
        <taxon>Mamiellaceae</taxon>
        <taxon>Micromonas</taxon>
    </lineage>
</organism>
<dbReference type="GO" id="GO:0009229">
    <property type="term" value="P:thiamine diphosphate biosynthetic process"/>
    <property type="evidence" value="ECO:0007669"/>
    <property type="project" value="InterPro"/>
</dbReference>
<dbReference type="AlphaFoldDB" id="A0A6U2EI71"/>
<dbReference type="SUPFAM" id="SSF63999">
    <property type="entry name" value="Thiamin pyrophosphokinase, catalytic domain"/>
    <property type="match status" value="1"/>
</dbReference>
<evidence type="ECO:0000256" key="5">
    <source>
        <dbReference type="ARBA" id="ARBA00022840"/>
    </source>
</evidence>
<dbReference type="Pfam" id="PF04265">
    <property type="entry name" value="TPK_B1_binding"/>
    <property type="match status" value="1"/>
</dbReference>
<dbReference type="PANTHER" id="PTHR13622:SF8">
    <property type="entry name" value="THIAMIN PYROPHOSPHOKINASE 1"/>
    <property type="match status" value="1"/>
</dbReference>
<keyword evidence="5" id="KW-0067">ATP-binding</keyword>
<dbReference type="InterPro" id="IPR036759">
    <property type="entry name" value="TPK_catalytic_sf"/>
</dbReference>
<dbReference type="SUPFAM" id="SSF63862">
    <property type="entry name" value="Thiamin pyrophosphokinase, substrate-binding domain"/>
    <property type="match status" value="1"/>
</dbReference>
<dbReference type="EMBL" id="HBEV01015006">
    <property type="protein sequence ID" value="CAD8594271.1"/>
    <property type="molecule type" value="Transcribed_RNA"/>
</dbReference>
<dbReference type="EMBL" id="HBEV01013895">
    <property type="protein sequence ID" value="CAD8593424.1"/>
    <property type="molecule type" value="Transcribed_RNA"/>
</dbReference>
<evidence type="ECO:0000256" key="4">
    <source>
        <dbReference type="ARBA" id="ARBA00022777"/>
    </source>
</evidence>
<dbReference type="GO" id="GO:0006772">
    <property type="term" value="P:thiamine metabolic process"/>
    <property type="evidence" value="ECO:0007669"/>
    <property type="project" value="InterPro"/>
</dbReference>
<dbReference type="PANTHER" id="PTHR13622">
    <property type="entry name" value="THIAMIN PYROPHOSPHOKINASE"/>
    <property type="match status" value="1"/>
</dbReference>
<dbReference type="GO" id="GO:0004788">
    <property type="term" value="F:thiamine diphosphokinase activity"/>
    <property type="evidence" value="ECO:0007669"/>
    <property type="project" value="UniProtKB-EC"/>
</dbReference>
<proteinExistence type="predicted"/>
<dbReference type="Pfam" id="PF04263">
    <property type="entry name" value="TPK_catalytic"/>
    <property type="match status" value="1"/>
</dbReference>
<feature type="region of interest" description="Disordered" evidence="7">
    <location>
        <begin position="1"/>
        <end position="72"/>
    </location>
</feature>
<protein>
    <recommendedName>
        <fullName evidence="1">thiamine diphosphokinase</fullName>
        <ecNumber evidence="1">2.7.6.2</ecNumber>
    </recommendedName>
</protein>
<evidence type="ECO:0000256" key="1">
    <source>
        <dbReference type="ARBA" id="ARBA00013245"/>
    </source>
</evidence>
<dbReference type="SMART" id="SM00983">
    <property type="entry name" value="TPK_B1_binding"/>
    <property type="match status" value="1"/>
</dbReference>
<dbReference type="CDD" id="cd07995">
    <property type="entry name" value="TPK"/>
    <property type="match status" value="1"/>
</dbReference>
<dbReference type="GO" id="GO:0030975">
    <property type="term" value="F:thiamine binding"/>
    <property type="evidence" value="ECO:0007669"/>
    <property type="project" value="InterPro"/>
</dbReference>
<reference evidence="9" key="1">
    <citation type="submission" date="2021-01" db="EMBL/GenBank/DDBJ databases">
        <authorList>
            <person name="Corre E."/>
            <person name="Pelletier E."/>
            <person name="Niang G."/>
            <person name="Scheremetjew M."/>
            <person name="Finn R."/>
            <person name="Kale V."/>
            <person name="Holt S."/>
            <person name="Cochrane G."/>
            <person name="Meng A."/>
            <person name="Brown T."/>
            <person name="Cohen L."/>
        </authorList>
    </citation>
    <scope>NUCLEOTIDE SEQUENCE</scope>
    <source>
        <strain evidence="9">CCMP494</strain>
    </source>
</reference>
<gene>
    <name evidence="9" type="ORF">MSP1404_LOCUS10828</name>
    <name evidence="10" type="ORF">MSP1404_LOCUS11675</name>
</gene>
<dbReference type="FunFam" id="2.60.120.320:FF:000001">
    <property type="entry name" value="Thiamine pyrophosphokinase"/>
    <property type="match status" value="1"/>
</dbReference>
<dbReference type="InterPro" id="IPR007371">
    <property type="entry name" value="TPK_catalytic"/>
</dbReference>
<keyword evidence="2" id="KW-0808">Transferase</keyword>